<evidence type="ECO:0000313" key="6">
    <source>
        <dbReference type="Proteomes" id="UP000243719"/>
    </source>
</evidence>
<dbReference type="Pfam" id="PF01230">
    <property type="entry name" value="HIT"/>
    <property type="match status" value="1"/>
</dbReference>
<dbReference type="InterPro" id="IPR001310">
    <property type="entry name" value="Histidine_triad_HIT"/>
</dbReference>
<dbReference type="SUPFAM" id="SSF54197">
    <property type="entry name" value="HIT-like"/>
    <property type="match status" value="1"/>
</dbReference>
<evidence type="ECO:0000256" key="1">
    <source>
        <dbReference type="PIRSR" id="PIRSR601310-1"/>
    </source>
</evidence>
<sequence>MSYQTDNIFARILRGELPCVKVYEDAHTIAFMDIMPQAEGHLLVIPREGAASLLDLSAEAARETIVVVQKLARAAKQAFDAPGIQVVQMNGSAAGQTVFHCHFHVIPRQEDAPLRAHATEPVPTERLEALAQKVRAALAQT</sequence>
<dbReference type="RefSeq" id="WP_091903859.1">
    <property type="nucleotide sequence ID" value="NZ_FNLO01000001.1"/>
</dbReference>
<dbReference type="AlphaFoldDB" id="A0A1H2PKE5"/>
<dbReference type="PANTHER" id="PTHR46648:SF1">
    <property type="entry name" value="ADENOSINE 5'-MONOPHOSPHORAMIDASE HNT1"/>
    <property type="match status" value="1"/>
</dbReference>
<evidence type="ECO:0000256" key="2">
    <source>
        <dbReference type="PIRSR" id="PIRSR601310-3"/>
    </source>
</evidence>
<name>A0A1H2PKE5_9BURK</name>
<evidence type="ECO:0000256" key="3">
    <source>
        <dbReference type="PROSITE-ProRule" id="PRU00464"/>
    </source>
</evidence>
<reference evidence="6" key="1">
    <citation type="submission" date="2016-09" db="EMBL/GenBank/DDBJ databases">
        <authorList>
            <person name="Varghese N."/>
            <person name="Submissions S."/>
        </authorList>
    </citation>
    <scope>NUCLEOTIDE SEQUENCE [LARGE SCALE GENOMIC DNA]</scope>
    <source>
        <strain evidence="6">JS23</strain>
    </source>
</reference>
<dbReference type="InterPro" id="IPR039384">
    <property type="entry name" value="HINT"/>
</dbReference>
<dbReference type="PANTHER" id="PTHR46648">
    <property type="entry name" value="HIT FAMILY PROTEIN 1"/>
    <property type="match status" value="1"/>
</dbReference>
<dbReference type="Proteomes" id="UP000243719">
    <property type="component" value="Unassembled WGS sequence"/>
</dbReference>
<protein>
    <submittedName>
        <fullName evidence="5">Histidine triad (HIT) family protein</fullName>
    </submittedName>
</protein>
<dbReference type="CDD" id="cd01277">
    <property type="entry name" value="HINT_subgroup"/>
    <property type="match status" value="1"/>
</dbReference>
<dbReference type="InterPro" id="IPR011146">
    <property type="entry name" value="HIT-like"/>
</dbReference>
<dbReference type="GO" id="GO:0009117">
    <property type="term" value="P:nucleotide metabolic process"/>
    <property type="evidence" value="ECO:0007669"/>
    <property type="project" value="TreeGrafter"/>
</dbReference>
<feature type="active site" description="Tele-AMP-histidine intermediate" evidence="1">
    <location>
        <position position="102"/>
    </location>
</feature>
<keyword evidence="6" id="KW-1185">Reference proteome</keyword>
<dbReference type="STRING" id="1770053.SAMN05216551_101310"/>
<evidence type="ECO:0000259" key="4">
    <source>
        <dbReference type="PROSITE" id="PS51084"/>
    </source>
</evidence>
<dbReference type="EMBL" id="FNLO01000001">
    <property type="protein sequence ID" value="SDV46398.1"/>
    <property type="molecule type" value="Genomic_DNA"/>
</dbReference>
<dbReference type="OrthoDB" id="9784774at2"/>
<dbReference type="PROSITE" id="PS51084">
    <property type="entry name" value="HIT_2"/>
    <property type="match status" value="1"/>
</dbReference>
<dbReference type="PRINTS" id="PR00332">
    <property type="entry name" value="HISTRIAD"/>
</dbReference>
<accession>A0A1H2PKE5</accession>
<dbReference type="Gene3D" id="3.30.428.10">
    <property type="entry name" value="HIT-like"/>
    <property type="match status" value="1"/>
</dbReference>
<proteinExistence type="predicted"/>
<dbReference type="GO" id="GO:0003824">
    <property type="term" value="F:catalytic activity"/>
    <property type="evidence" value="ECO:0007669"/>
    <property type="project" value="InterPro"/>
</dbReference>
<feature type="domain" description="HIT" evidence="4">
    <location>
        <begin position="8"/>
        <end position="115"/>
    </location>
</feature>
<organism evidence="5 6">
    <name type="scientific">Chitinasiproducens palmae</name>
    <dbReference type="NCBI Taxonomy" id="1770053"/>
    <lineage>
        <taxon>Bacteria</taxon>
        <taxon>Pseudomonadati</taxon>
        <taxon>Pseudomonadota</taxon>
        <taxon>Betaproteobacteria</taxon>
        <taxon>Burkholderiales</taxon>
        <taxon>Burkholderiaceae</taxon>
        <taxon>Chitinasiproducens</taxon>
    </lineage>
</organism>
<gene>
    <name evidence="5" type="ORF">SAMN05216551_101310</name>
</gene>
<dbReference type="InterPro" id="IPR036265">
    <property type="entry name" value="HIT-like_sf"/>
</dbReference>
<evidence type="ECO:0000313" key="5">
    <source>
        <dbReference type="EMBL" id="SDV46398.1"/>
    </source>
</evidence>
<feature type="short sequence motif" description="Histidine triad motif" evidence="2 3">
    <location>
        <begin position="100"/>
        <end position="104"/>
    </location>
</feature>